<protein>
    <recommendedName>
        <fullName evidence="14">Circadian input-output histidine kinase CikA</fullName>
        <ecNumber evidence="3">2.7.13.3</ecNumber>
    </recommendedName>
    <alternativeName>
        <fullName evidence="13">Sensory/regulatory protein RpfC</fullName>
    </alternativeName>
    <alternativeName>
        <fullName evidence="4">Stage 0 sporulation protein A homolog</fullName>
    </alternativeName>
</protein>
<dbReference type="Pfam" id="PF00072">
    <property type="entry name" value="Response_reg"/>
    <property type="match status" value="1"/>
</dbReference>
<dbReference type="InterPro" id="IPR003661">
    <property type="entry name" value="HisK_dim/P_dom"/>
</dbReference>
<feature type="modified residue" description="Phosphohistidine" evidence="15">
    <location>
        <position position="1135"/>
    </location>
</feature>
<keyword evidence="10" id="KW-0902">Two-component regulatory system</keyword>
<dbReference type="Pfam" id="PF02518">
    <property type="entry name" value="HATPase_c"/>
    <property type="match status" value="1"/>
</dbReference>
<comment type="caution">
    <text evidence="22">The sequence shown here is derived from an EMBL/GenBank/DDBJ whole genome shotgun (WGS) entry which is preliminary data.</text>
</comment>
<dbReference type="FunFam" id="1.10.287.130:FF:000002">
    <property type="entry name" value="Two-component osmosensing histidine kinase"/>
    <property type="match status" value="1"/>
</dbReference>
<gene>
    <name evidence="22" type="ORF">Bccel_4610</name>
</gene>
<organism evidence="22 23">
    <name type="scientific">Pseudobacteroides cellulosolvens ATCC 35603 = DSM 2933</name>
    <dbReference type="NCBI Taxonomy" id="398512"/>
    <lineage>
        <taxon>Bacteria</taxon>
        <taxon>Bacillati</taxon>
        <taxon>Bacillota</taxon>
        <taxon>Clostridia</taxon>
        <taxon>Eubacteriales</taxon>
        <taxon>Oscillospiraceae</taxon>
        <taxon>Pseudobacteroides</taxon>
    </lineage>
</organism>
<feature type="domain" description="Response regulatory" evidence="18">
    <location>
        <begin position="812"/>
        <end position="927"/>
    </location>
</feature>
<dbReference type="Gene3D" id="3.30.450.40">
    <property type="match status" value="1"/>
</dbReference>
<dbReference type="PROSITE" id="PS50112">
    <property type="entry name" value="PAS"/>
    <property type="match status" value="2"/>
</dbReference>
<feature type="modified residue" description="4-aspartylphosphate" evidence="16">
    <location>
        <position position="1003"/>
    </location>
</feature>
<dbReference type="InterPro" id="IPR029016">
    <property type="entry name" value="GAF-like_dom_sf"/>
</dbReference>
<dbReference type="SUPFAM" id="SSF47384">
    <property type="entry name" value="Homodimeric domain of signal transducing histidine kinase"/>
    <property type="match status" value="1"/>
</dbReference>
<evidence type="ECO:0000313" key="23">
    <source>
        <dbReference type="Proteomes" id="UP000036923"/>
    </source>
</evidence>
<keyword evidence="6" id="KW-0808">Transferase</keyword>
<comment type="function">
    <text evidence="11">May play the central regulatory role in sporulation. It may be an element of the effector pathway responsible for the activation of sporulation genes in response to nutritional stress. Spo0A may act in concert with spo0H (a sigma factor) to control the expression of some genes that are critical to the sporulation process.</text>
</comment>
<dbReference type="InterPro" id="IPR011006">
    <property type="entry name" value="CheY-like_superfamily"/>
</dbReference>
<evidence type="ECO:0000256" key="5">
    <source>
        <dbReference type="ARBA" id="ARBA00022553"/>
    </source>
</evidence>
<dbReference type="Gene3D" id="3.40.50.2300">
    <property type="match status" value="2"/>
</dbReference>
<feature type="domain" description="Response regulatory" evidence="18">
    <location>
        <begin position="954"/>
        <end position="1071"/>
    </location>
</feature>
<feature type="domain" description="PAC" evidence="20">
    <location>
        <begin position="328"/>
        <end position="379"/>
    </location>
</feature>
<dbReference type="GO" id="GO:0005524">
    <property type="term" value="F:ATP binding"/>
    <property type="evidence" value="ECO:0007669"/>
    <property type="project" value="UniProtKB-KW"/>
</dbReference>
<dbReference type="InterPro" id="IPR013655">
    <property type="entry name" value="PAS_fold_3"/>
</dbReference>
<dbReference type="PROSITE" id="PS50109">
    <property type="entry name" value="HIS_KIN"/>
    <property type="match status" value="1"/>
</dbReference>
<dbReference type="InterPro" id="IPR001610">
    <property type="entry name" value="PAC"/>
</dbReference>
<dbReference type="InterPro" id="IPR004358">
    <property type="entry name" value="Sig_transdc_His_kin-like_C"/>
</dbReference>
<dbReference type="InterPro" id="IPR003018">
    <property type="entry name" value="GAF"/>
</dbReference>
<comment type="subunit">
    <text evidence="12">At low DSF concentrations, interacts with RpfF.</text>
</comment>
<dbReference type="Pfam" id="PF00512">
    <property type="entry name" value="HisKA"/>
    <property type="match status" value="1"/>
</dbReference>
<dbReference type="GO" id="GO:0005886">
    <property type="term" value="C:plasma membrane"/>
    <property type="evidence" value="ECO:0007669"/>
    <property type="project" value="UniProtKB-SubCell"/>
</dbReference>
<evidence type="ECO:0000259" key="20">
    <source>
        <dbReference type="PROSITE" id="PS50113"/>
    </source>
</evidence>
<evidence type="ECO:0000259" key="19">
    <source>
        <dbReference type="PROSITE" id="PS50112"/>
    </source>
</evidence>
<dbReference type="Pfam" id="PF13426">
    <property type="entry name" value="PAS_9"/>
    <property type="match status" value="1"/>
</dbReference>
<evidence type="ECO:0000256" key="13">
    <source>
        <dbReference type="ARBA" id="ARBA00068150"/>
    </source>
</evidence>
<dbReference type="AlphaFoldDB" id="A0A0L6JU10"/>
<evidence type="ECO:0000256" key="1">
    <source>
        <dbReference type="ARBA" id="ARBA00000085"/>
    </source>
</evidence>
<dbReference type="NCBIfam" id="TIGR00229">
    <property type="entry name" value="sensory_box"/>
    <property type="match status" value="3"/>
</dbReference>
<dbReference type="SMART" id="SM00091">
    <property type="entry name" value="PAS"/>
    <property type="match status" value="3"/>
</dbReference>
<dbReference type="PATRIC" id="fig|398512.5.peg.4830"/>
<dbReference type="PROSITE" id="PS50110">
    <property type="entry name" value="RESPONSE_REGULATORY"/>
    <property type="match status" value="2"/>
</dbReference>
<evidence type="ECO:0000259" key="21">
    <source>
        <dbReference type="PROSITE" id="PS50894"/>
    </source>
</evidence>
<dbReference type="InterPro" id="IPR000700">
    <property type="entry name" value="PAS-assoc_C"/>
</dbReference>
<sequence length="1180" mass="134399">MIEQNYDIDFQHFFSLNLDLLCIAKLEGTFIKLNKSWETVLGYSLNELEGQSFMRFVHPDDIEATLKSISDLSENKQVVNFTNRYRCRDGNYKYIEWCSRPYGDIVYAAARDITERKEMENSLEKQKNFFQQILNAIPDLIFYKDISSRYLGCNKAFAERFIGIREQDIINKSDLELFKDEELINHFIKTDDDVLQAEKTIVSEEKIRMADQTIVYAETLKTPFYDENNNLAGLIGISRDMSIRKNIEKQMCASEEKFRHLAEIFPETIYEADISGNITYSNQHGFNRFGFSPEDVQKGVNIMNLISPKEREIALSRIREKISGIDNGYIEFNAVCKDGTTFPAMGFTSVVMENDTPVGLRGFILDISERRKFEEEMHRKERILSAVAMSIKELIHNRDYYSAISDCFAIIGKETGVDRVYLFESTYDENGAGYASQKIEWNSGTYEPQIDNQMLQNIPFADIKYIIDNLKEGKAYHGIVKDIDEVTTKAHLESQNILSVVIMPIFARGIFWGFIGFDECKYERVWTEGEFSTLGAFVNSLEKAIERSMIEEELEKSRKAAEAANIMKGQFLANMSHEIRTPMNGILGFLELLQTTDLSFEQRDYLREARRASEILLYLINDILDISKIEAGKLTIEETSFKVRTAVEDAVSVMVPKAAEKGIDIYSYIKPCIQEEVIGDPARLKQVLNNLLSNAVKFTEKGQINVTVGCGIEKDGKQQLIFEVRDTGIGIKNEVIDKLFRPFTQADTSTTRKFGGTGLGLAISRELVRLMGGDMEVESLAGQGSLFRFSVFLKVSKKSTDRWSIIENGKVNILLIGDNPNNNRIVTGYLEEAGFKVLEAKNTGDVEKILSDGSKIKMIVFDFDFKGGYELLNNIKAACRANNIKLVLISSVARYRDESIKKEYEFSKIITRPVRRDELIERIIGVLNEKEESILDNKATIRGVKDDIKVSRAKILLVEDNDINRKIVVTMLKTHGMTCDIAVDGSEAVKAVAEKNYDVVFMDCQMPVMDGYEATFKIREMEGDRKHTAIIAMTANAMEGDREICIKAGMDDYISKPINFSLMLQMIENNIKSSINDHRGLIDDSIDKFIESTGINKETALEIFEEYIKTLPDVYKSMENTFRSNDFLELSRWAHQLKGSSGNLRVNPVFELAKELNKAALEQNKVKCEVLLSELKVLML</sequence>
<dbReference type="Pfam" id="PF08447">
    <property type="entry name" value="PAS_3"/>
    <property type="match status" value="1"/>
</dbReference>
<dbReference type="CDD" id="cd00082">
    <property type="entry name" value="HisKA"/>
    <property type="match status" value="1"/>
</dbReference>
<dbReference type="PANTHER" id="PTHR45339:SF5">
    <property type="entry name" value="HISTIDINE KINASE"/>
    <property type="match status" value="1"/>
</dbReference>
<feature type="domain" description="PAS" evidence="19">
    <location>
        <begin position="27"/>
        <end position="76"/>
    </location>
</feature>
<feature type="domain" description="Histidine kinase" evidence="17">
    <location>
        <begin position="574"/>
        <end position="795"/>
    </location>
</feature>
<name>A0A0L6JU10_9FIRM</name>
<feature type="domain" description="PAS" evidence="19">
    <location>
        <begin position="254"/>
        <end position="325"/>
    </location>
</feature>
<keyword evidence="8 22" id="KW-0418">Kinase</keyword>
<dbReference type="InterPro" id="IPR001789">
    <property type="entry name" value="Sig_transdc_resp-reg_receiver"/>
</dbReference>
<dbReference type="Gene3D" id="1.10.287.130">
    <property type="match status" value="1"/>
</dbReference>
<dbReference type="SMART" id="SM00086">
    <property type="entry name" value="PAC"/>
    <property type="match status" value="3"/>
</dbReference>
<dbReference type="SMART" id="SM00448">
    <property type="entry name" value="REC"/>
    <property type="match status" value="2"/>
</dbReference>
<dbReference type="SUPFAM" id="SSF55874">
    <property type="entry name" value="ATPase domain of HSP90 chaperone/DNA topoisomerase II/histidine kinase"/>
    <property type="match status" value="1"/>
</dbReference>
<dbReference type="OrthoDB" id="9809348at2"/>
<dbReference type="RefSeq" id="WP_050753733.1">
    <property type="nucleotide sequence ID" value="NZ_JQKC01000001.1"/>
</dbReference>
<dbReference type="InterPro" id="IPR036641">
    <property type="entry name" value="HPT_dom_sf"/>
</dbReference>
<evidence type="ECO:0000313" key="22">
    <source>
        <dbReference type="EMBL" id="KNY29336.1"/>
    </source>
</evidence>
<evidence type="ECO:0000256" key="11">
    <source>
        <dbReference type="ARBA" id="ARBA00024867"/>
    </source>
</evidence>
<evidence type="ECO:0000259" key="17">
    <source>
        <dbReference type="PROSITE" id="PS50109"/>
    </source>
</evidence>
<dbReference type="SMART" id="SM00387">
    <property type="entry name" value="HATPase_c"/>
    <property type="match status" value="1"/>
</dbReference>
<keyword evidence="5 16" id="KW-0597">Phosphoprotein</keyword>
<feature type="domain" description="PAC" evidence="20">
    <location>
        <begin position="201"/>
        <end position="253"/>
    </location>
</feature>
<evidence type="ECO:0000259" key="18">
    <source>
        <dbReference type="PROSITE" id="PS50110"/>
    </source>
</evidence>
<evidence type="ECO:0000256" key="3">
    <source>
        <dbReference type="ARBA" id="ARBA00012438"/>
    </source>
</evidence>
<dbReference type="FunFam" id="3.30.565.10:FF:000010">
    <property type="entry name" value="Sensor histidine kinase RcsC"/>
    <property type="match status" value="1"/>
</dbReference>
<dbReference type="InterPro" id="IPR036890">
    <property type="entry name" value="HATPase_C_sf"/>
</dbReference>
<dbReference type="InterPro" id="IPR000014">
    <property type="entry name" value="PAS"/>
</dbReference>
<dbReference type="CDD" id="cd16922">
    <property type="entry name" value="HATPase_EvgS-ArcB-TorS-like"/>
    <property type="match status" value="1"/>
</dbReference>
<evidence type="ECO:0000256" key="6">
    <source>
        <dbReference type="ARBA" id="ARBA00022679"/>
    </source>
</evidence>
<dbReference type="PROSITE" id="PS50894">
    <property type="entry name" value="HPT"/>
    <property type="match status" value="1"/>
</dbReference>
<dbReference type="SUPFAM" id="SSF47226">
    <property type="entry name" value="Histidine-containing phosphotransfer domain, HPT domain"/>
    <property type="match status" value="1"/>
</dbReference>
<dbReference type="InterPro" id="IPR036097">
    <property type="entry name" value="HisK_dim/P_sf"/>
</dbReference>
<evidence type="ECO:0000256" key="10">
    <source>
        <dbReference type="ARBA" id="ARBA00023012"/>
    </source>
</evidence>
<dbReference type="PANTHER" id="PTHR45339">
    <property type="entry name" value="HYBRID SIGNAL TRANSDUCTION HISTIDINE KINASE J"/>
    <property type="match status" value="1"/>
</dbReference>
<dbReference type="SMART" id="SM00388">
    <property type="entry name" value="HisKA"/>
    <property type="match status" value="1"/>
</dbReference>
<dbReference type="InterPro" id="IPR008207">
    <property type="entry name" value="Sig_transdc_His_kin_Hpt_dom"/>
</dbReference>
<keyword evidence="23" id="KW-1185">Reference proteome</keyword>
<dbReference type="SUPFAM" id="SSF55781">
    <property type="entry name" value="GAF domain-like"/>
    <property type="match status" value="1"/>
</dbReference>
<dbReference type="Gene3D" id="3.30.565.10">
    <property type="entry name" value="Histidine kinase-like ATPase, C-terminal domain"/>
    <property type="match status" value="1"/>
</dbReference>
<keyword evidence="7" id="KW-0547">Nucleotide-binding</keyword>
<evidence type="ECO:0000256" key="2">
    <source>
        <dbReference type="ARBA" id="ARBA00006402"/>
    </source>
</evidence>
<feature type="modified residue" description="4-aspartylphosphate" evidence="16">
    <location>
        <position position="862"/>
    </location>
</feature>
<evidence type="ECO:0000256" key="14">
    <source>
        <dbReference type="ARBA" id="ARBA00074306"/>
    </source>
</evidence>
<dbReference type="STRING" id="398512.Bccel_4610"/>
<dbReference type="eggNOG" id="COG2205">
    <property type="taxonomic scope" value="Bacteria"/>
</dbReference>
<evidence type="ECO:0000256" key="9">
    <source>
        <dbReference type="ARBA" id="ARBA00022840"/>
    </source>
</evidence>
<evidence type="ECO:0000256" key="4">
    <source>
        <dbReference type="ARBA" id="ARBA00018672"/>
    </source>
</evidence>
<dbReference type="InterPro" id="IPR013656">
    <property type="entry name" value="PAS_4"/>
</dbReference>
<evidence type="ECO:0000256" key="15">
    <source>
        <dbReference type="PROSITE-ProRule" id="PRU00110"/>
    </source>
</evidence>
<dbReference type="CDD" id="cd00156">
    <property type="entry name" value="REC"/>
    <property type="match status" value="1"/>
</dbReference>
<accession>A0A0L6JU10</accession>
<dbReference type="Proteomes" id="UP000036923">
    <property type="component" value="Unassembled WGS sequence"/>
</dbReference>
<proteinExistence type="inferred from homology"/>
<dbReference type="GO" id="GO:0000155">
    <property type="term" value="F:phosphorelay sensor kinase activity"/>
    <property type="evidence" value="ECO:0007669"/>
    <property type="project" value="InterPro"/>
</dbReference>
<evidence type="ECO:0000256" key="8">
    <source>
        <dbReference type="ARBA" id="ARBA00022777"/>
    </source>
</evidence>
<dbReference type="EC" id="2.7.13.3" evidence="3"/>
<dbReference type="InterPro" id="IPR003594">
    <property type="entry name" value="HATPase_dom"/>
</dbReference>
<dbReference type="Pfam" id="PF08448">
    <property type="entry name" value="PAS_4"/>
    <property type="match status" value="1"/>
</dbReference>
<dbReference type="EMBL" id="LGTC01000001">
    <property type="protein sequence ID" value="KNY29336.1"/>
    <property type="molecule type" value="Genomic_DNA"/>
</dbReference>
<dbReference type="SUPFAM" id="SSF52172">
    <property type="entry name" value="CheY-like"/>
    <property type="match status" value="2"/>
</dbReference>
<dbReference type="CDD" id="cd00130">
    <property type="entry name" value="PAS"/>
    <property type="match status" value="2"/>
</dbReference>
<comment type="similarity">
    <text evidence="2">In the N-terminal section; belongs to the phytochrome family.</text>
</comment>
<dbReference type="Gene3D" id="1.20.120.160">
    <property type="entry name" value="HPT domain"/>
    <property type="match status" value="1"/>
</dbReference>
<dbReference type="eggNOG" id="COG5002">
    <property type="taxonomic scope" value="Bacteria"/>
</dbReference>
<dbReference type="PRINTS" id="PR00344">
    <property type="entry name" value="BCTRLSENSOR"/>
</dbReference>
<dbReference type="Gene3D" id="3.30.450.20">
    <property type="entry name" value="PAS domain"/>
    <property type="match status" value="3"/>
</dbReference>
<dbReference type="PROSITE" id="PS50113">
    <property type="entry name" value="PAC"/>
    <property type="match status" value="2"/>
</dbReference>
<dbReference type="SUPFAM" id="SSF55785">
    <property type="entry name" value="PYP-like sensor domain (PAS domain)"/>
    <property type="match status" value="3"/>
</dbReference>
<dbReference type="InterPro" id="IPR005467">
    <property type="entry name" value="His_kinase_dom"/>
</dbReference>
<reference evidence="23" key="1">
    <citation type="submission" date="2015-07" db="EMBL/GenBank/DDBJ databases">
        <title>Near-Complete Genome Sequence of the Cellulolytic Bacterium Bacteroides (Pseudobacteroides) cellulosolvens ATCC 35603.</title>
        <authorList>
            <person name="Dassa B."/>
            <person name="Utturkar S.M."/>
            <person name="Klingeman D.M."/>
            <person name="Hurt R.A."/>
            <person name="Keller M."/>
            <person name="Xu J."/>
            <person name="Reddy Y.H.K."/>
            <person name="Borovok I."/>
            <person name="Grinberg I.R."/>
            <person name="Lamed R."/>
            <person name="Zhivin O."/>
            <person name="Bayer E.A."/>
            <person name="Brown S.D."/>
        </authorList>
    </citation>
    <scope>NUCLEOTIDE SEQUENCE [LARGE SCALE GENOMIC DNA]</scope>
    <source>
        <strain evidence="23">DSM 2933</strain>
    </source>
</reference>
<dbReference type="InterPro" id="IPR035965">
    <property type="entry name" value="PAS-like_dom_sf"/>
</dbReference>
<dbReference type="SMART" id="SM00065">
    <property type="entry name" value="GAF"/>
    <property type="match status" value="1"/>
</dbReference>
<feature type="domain" description="HPt" evidence="21">
    <location>
        <begin position="1096"/>
        <end position="1180"/>
    </location>
</feature>
<dbReference type="Pfam" id="PF01627">
    <property type="entry name" value="Hpt"/>
    <property type="match status" value="1"/>
</dbReference>
<evidence type="ECO:0000256" key="12">
    <source>
        <dbReference type="ARBA" id="ARBA00064003"/>
    </source>
</evidence>
<keyword evidence="9" id="KW-0067">ATP-binding</keyword>
<comment type="catalytic activity">
    <reaction evidence="1">
        <text>ATP + protein L-histidine = ADP + protein N-phospho-L-histidine.</text>
        <dbReference type="EC" id="2.7.13.3"/>
    </reaction>
</comment>
<dbReference type="CDD" id="cd17546">
    <property type="entry name" value="REC_hyHK_CKI1_RcsC-like"/>
    <property type="match status" value="1"/>
</dbReference>
<evidence type="ECO:0000256" key="7">
    <source>
        <dbReference type="ARBA" id="ARBA00022741"/>
    </source>
</evidence>
<evidence type="ECO:0000256" key="16">
    <source>
        <dbReference type="PROSITE-ProRule" id="PRU00169"/>
    </source>
</evidence>